<dbReference type="EMBL" id="LGUA01001791">
    <property type="protein sequence ID" value="OAX78054.1"/>
    <property type="molecule type" value="Genomic_DNA"/>
</dbReference>
<protein>
    <submittedName>
        <fullName evidence="2">Uncharacterized protein</fullName>
    </submittedName>
</protein>
<evidence type="ECO:0000313" key="2">
    <source>
        <dbReference type="EMBL" id="OAX78054.1"/>
    </source>
</evidence>
<dbReference type="AlphaFoldDB" id="A0A1B7NMK3"/>
<organism evidence="2 3">
    <name type="scientific">Emergomyces africanus</name>
    <dbReference type="NCBI Taxonomy" id="1955775"/>
    <lineage>
        <taxon>Eukaryota</taxon>
        <taxon>Fungi</taxon>
        <taxon>Dikarya</taxon>
        <taxon>Ascomycota</taxon>
        <taxon>Pezizomycotina</taxon>
        <taxon>Eurotiomycetes</taxon>
        <taxon>Eurotiomycetidae</taxon>
        <taxon>Onygenales</taxon>
        <taxon>Ajellomycetaceae</taxon>
        <taxon>Emergomyces</taxon>
    </lineage>
</organism>
<sequence length="51" mass="5718">SKSTLARDQHEAKSHDPTQPQETHLEVRARFQITLGYGSLPRNVGAKHPKV</sequence>
<feature type="region of interest" description="Disordered" evidence="1">
    <location>
        <begin position="1"/>
        <end position="25"/>
    </location>
</feature>
<accession>A0A1B7NMK3</accession>
<gene>
    <name evidence="2" type="ORF">ACJ72_07641</name>
</gene>
<feature type="non-terminal residue" evidence="2">
    <location>
        <position position="1"/>
    </location>
</feature>
<evidence type="ECO:0000256" key="1">
    <source>
        <dbReference type="SAM" id="MobiDB-lite"/>
    </source>
</evidence>
<proteinExistence type="predicted"/>
<reference evidence="2 3" key="1">
    <citation type="submission" date="2015-07" db="EMBL/GenBank/DDBJ databases">
        <title>Emmonsia species relationships and genome sequence.</title>
        <authorList>
            <person name="Cuomo C.A."/>
            <person name="Schwartz I.S."/>
            <person name="Kenyon C."/>
            <person name="de Hoog G.S."/>
            <person name="Govender N.P."/>
            <person name="Botha A."/>
            <person name="Moreno L."/>
            <person name="de Vries M."/>
            <person name="Munoz J.F."/>
            <person name="Stielow J.B."/>
        </authorList>
    </citation>
    <scope>NUCLEOTIDE SEQUENCE [LARGE SCALE GENOMIC DNA]</scope>
    <source>
        <strain evidence="2 3">CBS 136260</strain>
    </source>
</reference>
<keyword evidence="3" id="KW-1185">Reference proteome</keyword>
<dbReference type="Proteomes" id="UP000091918">
    <property type="component" value="Unassembled WGS sequence"/>
</dbReference>
<comment type="caution">
    <text evidence="2">The sequence shown here is derived from an EMBL/GenBank/DDBJ whole genome shotgun (WGS) entry which is preliminary data.</text>
</comment>
<evidence type="ECO:0000313" key="3">
    <source>
        <dbReference type="Proteomes" id="UP000091918"/>
    </source>
</evidence>
<feature type="compositionally biased region" description="Basic and acidic residues" evidence="1">
    <location>
        <begin position="1"/>
        <end position="16"/>
    </location>
</feature>
<name>A0A1B7NMK3_9EURO</name>